<dbReference type="InterPro" id="IPR029068">
    <property type="entry name" value="Glyas_Bleomycin-R_OHBP_Dase"/>
</dbReference>
<dbReference type="CDD" id="cd07247">
    <property type="entry name" value="SgaA_N_like"/>
    <property type="match status" value="2"/>
</dbReference>
<sequence>MAVRDTPYPDGTPCWVDLMVPDPRMAMDFYGALFGWDFADQGDAAGNYLLCSVDGRVVAGMGGSSPDREAPSVWTTYLATSDVDATAARITEAGGRLLMAPMDVMAEGRMVMASDPTGAVFGLWQAGNTVGVQLTDMPSALVWNECMTRDFEAAKEFYRRVFGYTVQDMEDEEFDYATLLVGDRIVGGVGGLPSEVPADVPPHWMSYFGVTDTDATVARAIALGGTVVSPPTDSPYGRMAAIADNQGVALSVITVAAEPEEQRAGSPF</sequence>
<organism evidence="2 3">
    <name type="scientific">Saccharomonospora cyanea NA-134</name>
    <dbReference type="NCBI Taxonomy" id="882082"/>
    <lineage>
        <taxon>Bacteria</taxon>
        <taxon>Bacillati</taxon>
        <taxon>Actinomycetota</taxon>
        <taxon>Actinomycetes</taxon>
        <taxon>Pseudonocardiales</taxon>
        <taxon>Pseudonocardiaceae</taxon>
        <taxon>Saccharomonospora</taxon>
    </lineage>
</organism>
<dbReference type="OrthoDB" id="9793039at2"/>
<gene>
    <name evidence="2" type="ORF">SaccyDRAFT_0678</name>
</gene>
<accession>H5XHZ6</accession>
<keyword evidence="2" id="KW-0456">Lyase</keyword>
<dbReference type="HOGENOM" id="CLU_069623_0_0_11"/>
<feature type="domain" description="VOC" evidence="1">
    <location>
        <begin position="140"/>
        <end position="255"/>
    </location>
</feature>
<dbReference type="PROSITE" id="PS51819">
    <property type="entry name" value="VOC"/>
    <property type="match status" value="2"/>
</dbReference>
<dbReference type="RefSeq" id="WP_005453589.1">
    <property type="nucleotide sequence ID" value="NZ_CM001440.1"/>
</dbReference>
<dbReference type="EMBL" id="CM001440">
    <property type="protein sequence ID" value="EHR59602.1"/>
    <property type="molecule type" value="Genomic_DNA"/>
</dbReference>
<dbReference type="STRING" id="882082.SaccyDRAFT_0678"/>
<dbReference type="Gene3D" id="3.10.180.10">
    <property type="entry name" value="2,3-Dihydroxybiphenyl 1,2-Dioxygenase, domain 1"/>
    <property type="match status" value="2"/>
</dbReference>
<feature type="domain" description="VOC" evidence="1">
    <location>
        <begin position="12"/>
        <end position="126"/>
    </location>
</feature>
<name>H5XHZ6_9PSEU</name>
<proteinExistence type="predicted"/>
<evidence type="ECO:0000313" key="2">
    <source>
        <dbReference type="EMBL" id="EHR59602.1"/>
    </source>
</evidence>
<dbReference type="eggNOG" id="COG3324">
    <property type="taxonomic scope" value="Bacteria"/>
</dbReference>
<dbReference type="Proteomes" id="UP000002791">
    <property type="component" value="Chromosome"/>
</dbReference>
<evidence type="ECO:0000313" key="3">
    <source>
        <dbReference type="Proteomes" id="UP000002791"/>
    </source>
</evidence>
<dbReference type="InterPro" id="IPR037523">
    <property type="entry name" value="VOC_core"/>
</dbReference>
<dbReference type="Pfam" id="PF00903">
    <property type="entry name" value="Glyoxalase"/>
    <property type="match status" value="2"/>
</dbReference>
<dbReference type="InterPro" id="IPR052164">
    <property type="entry name" value="Anthracycline_SecMetBiosynth"/>
</dbReference>
<reference evidence="2 3" key="1">
    <citation type="submission" date="2011-11" db="EMBL/GenBank/DDBJ databases">
        <title>The Noncontiguous Finished sequence of Saccharomonospora cyanea NA-134.</title>
        <authorList>
            <consortium name="US DOE Joint Genome Institute"/>
            <person name="Lucas S."/>
            <person name="Han J."/>
            <person name="Lapidus A."/>
            <person name="Cheng J.-F."/>
            <person name="Goodwin L."/>
            <person name="Pitluck S."/>
            <person name="Peters L."/>
            <person name="Ovchinnikova G."/>
            <person name="Lu M."/>
            <person name="Detter J.C."/>
            <person name="Han C."/>
            <person name="Tapia R."/>
            <person name="Land M."/>
            <person name="Hauser L."/>
            <person name="Kyrpides N."/>
            <person name="Ivanova N."/>
            <person name="Pagani I."/>
            <person name="Brambilla E.-M."/>
            <person name="Klenk H.-P."/>
            <person name="Woyke T."/>
        </authorList>
    </citation>
    <scope>NUCLEOTIDE SEQUENCE [LARGE SCALE GENOMIC DNA]</scope>
    <source>
        <strain evidence="2 3">NA-134</strain>
    </source>
</reference>
<evidence type="ECO:0000259" key="1">
    <source>
        <dbReference type="PROSITE" id="PS51819"/>
    </source>
</evidence>
<dbReference type="PANTHER" id="PTHR33993:SF10">
    <property type="entry name" value="CONSERVED PROTEIN"/>
    <property type="match status" value="1"/>
</dbReference>
<dbReference type="PANTHER" id="PTHR33993">
    <property type="entry name" value="GLYOXALASE-RELATED"/>
    <property type="match status" value="1"/>
</dbReference>
<dbReference type="AlphaFoldDB" id="H5XHZ6"/>
<dbReference type="InterPro" id="IPR004360">
    <property type="entry name" value="Glyas_Fos-R_dOase_dom"/>
</dbReference>
<keyword evidence="3" id="KW-1185">Reference proteome</keyword>
<dbReference type="GO" id="GO:0016829">
    <property type="term" value="F:lyase activity"/>
    <property type="evidence" value="ECO:0007669"/>
    <property type="project" value="UniProtKB-KW"/>
</dbReference>
<dbReference type="SUPFAM" id="SSF54593">
    <property type="entry name" value="Glyoxalase/Bleomycin resistance protein/Dihydroxybiphenyl dioxygenase"/>
    <property type="match status" value="2"/>
</dbReference>
<protein>
    <submittedName>
        <fullName evidence="2">Lactoylglutathione lyase family protein</fullName>
    </submittedName>
</protein>